<dbReference type="Proteomes" id="UP001139311">
    <property type="component" value="Unassembled WGS sequence"/>
</dbReference>
<comment type="caution">
    <text evidence="4">The sequence shown here is derived from an EMBL/GenBank/DDBJ whole genome shotgun (WGS) entry which is preliminary data.</text>
</comment>
<protein>
    <submittedName>
        <fullName evidence="4">Response regulator</fullName>
    </submittedName>
</protein>
<keyword evidence="1 2" id="KW-0597">Phosphoprotein</keyword>
<organism evidence="4 5">
    <name type="scientific">Roseicella aerolata</name>
    <dbReference type="NCBI Taxonomy" id="2883479"/>
    <lineage>
        <taxon>Bacteria</taxon>
        <taxon>Pseudomonadati</taxon>
        <taxon>Pseudomonadota</taxon>
        <taxon>Alphaproteobacteria</taxon>
        <taxon>Acetobacterales</taxon>
        <taxon>Roseomonadaceae</taxon>
        <taxon>Roseicella</taxon>
    </lineage>
</organism>
<feature type="domain" description="Response regulatory" evidence="3">
    <location>
        <begin position="4"/>
        <end position="123"/>
    </location>
</feature>
<keyword evidence="5" id="KW-1185">Reference proteome</keyword>
<dbReference type="AlphaFoldDB" id="A0A9X1I982"/>
<sequence length="128" mass="13289">MALQIILAEDEALVAMALADCLEAEGHHVIVAGDGRKALEAARRLDTLDLLITDLRMPDLGGEGLIQALWMERPGLPVLVVTGSPPPGGAAALRQQAGNGGPLLLRNKPLDYSALAQAVQHAITSTAA</sequence>
<proteinExistence type="predicted"/>
<dbReference type="PROSITE" id="PS50110">
    <property type="entry name" value="RESPONSE_REGULATORY"/>
    <property type="match status" value="1"/>
</dbReference>
<dbReference type="RefSeq" id="WP_226603177.1">
    <property type="nucleotide sequence ID" value="NZ_JAJAQI010000001.1"/>
</dbReference>
<dbReference type="InterPro" id="IPR001789">
    <property type="entry name" value="Sig_transdc_resp-reg_receiver"/>
</dbReference>
<name>A0A9X1I982_9PROT</name>
<gene>
    <name evidence="4" type="ORF">LHA35_00675</name>
</gene>
<dbReference type="SMART" id="SM00448">
    <property type="entry name" value="REC"/>
    <property type="match status" value="1"/>
</dbReference>
<dbReference type="GO" id="GO:0000160">
    <property type="term" value="P:phosphorelay signal transduction system"/>
    <property type="evidence" value="ECO:0007669"/>
    <property type="project" value="InterPro"/>
</dbReference>
<accession>A0A9X1I982</accession>
<evidence type="ECO:0000313" key="4">
    <source>
        <dbReference type="EMBL" id="MCB4820242.1"/>
    </source>
</evidence>
<dbReference type="PANTHER" id="PTHR44591:SF3">
    <property type="entry name" value="RESPONSE REGULATORY DOMAIN-CONTAINING PROTEIN"/>
    <property type="match status" value="1"/>
</dbReference>
<reference evidence="4" key="1">
    <citation type="submission" date="2021-10" db="EMBL/GenBank/DDBJ databases">
        <title>Roseicella aerolatum sp. nov., isolated from aerosols of e-waste dismantling site.</title>
        <authorList>
            <person name="Qin T."/>
        </authorList>
    </citation>
    <scope>NUCLEOTIDE SEQUENCE</scope>
    <source>
        <strain evidence="4">GB24</strain>
    </source>
</reference>
<evidence type="ECO:0000256" key="2">
    <source>
        <dbReference type="PROSITE-ProRule" id="PRU00169"/>
    </source>
</evidence>
<feature type="modified residue" description="4-aspartylphosphate" evidence="2">
    <location>
        <position position="54"/>
    </location>
</feature>
<dbReference type="InterPro" id="IPR011006">
    <property type="entry name" value="CheY-like_superfamily"/>
</dbReference>
<evidence type="ECO:0000256" key="1">
    <source>
        <dbReference type="ARBA" id="ARBA00022553"/>
    </source>
</evidence>
<evidence type="ECO:0000313" key="5">
    <source>
        <dbReference type="Proteomes" id="UP001139311"/>
    </source>
</evidence>
<dbReference type="EMBL" id="JAJAQI010000001">
    <property type="protein sequence ID" value="MCB4820242.1"/>
    <property type="molecule type" value="Genomic_DNA"/>
</dbReference>
<dbReference type="InterPro" id="IPR050595">
    <property type="entry name" value="Bact_response_regulator"/>
</dbReference>
<dbReference type="Pfam" id="PF00072">
    <property type="entry name" value="Response_reg"/>
    <property type="match status" value="1"/>
</dbReference>
<dbReference type="PANTHER" id="PTHR44591">
    <property type="entry name" value="STRESS RESPONSE REGULATOR PROTEIN 1"/>
    <property type="match status" value="1"/>
</dbReference>
<dbReference type="SUPFAM" id="SSF52172">
    <property type="entry name" value="CheY-like"/>
    <property type="match status" value="1"/>
</dbReference>
<evidence type="ECO:0000259" key="3">
    <source>
        <dbReference type="PROSITE" id="PS50110"/>
    </source>
</evidence>
<dbReference type="CDD" id="cd00156">
    <property type="entry name" value="REC"/>
    <property type="match status" value="1"/>
</dbReference>
<dbReference type="Gene3D" id="3.40.50.2300">
    <property type="match status" value="1"/>
</dbReference>